<evidence type="ECO:0000256" key="7">
    <source>
        <dbReference type="SAM" id="Phobius"/>
    </source>
</evidence>
<feature type="transmembrane region" description="Helical" evidence="7">
    <location>
        <begin position="482"/>
        <end position="501"/>
    </location>
</feature>
<feature type="transmembrane region" description="Helical" evidence="7">
    <location>
        <begin position="80"/>
        <end position="98"/>
    </location>
</feature>
<dbReference type="Gene3D" id="1.20.1250.20">
    <property type="entry name" value="MFS general substrate transporter like domains"/>
    <property type="match status" value="2"/>
</dbReference>
<dbReference type="EMBL" id="CP002045">
    <property type="protein sequence ID" value="ADH91806.1"/>
    <property type="molecule type" value="Genomic_DNA"/>
</dbReference>
<dbReference type="PANTHER" id="PTHR48020">
    <property type="entry name" value="PROTON MYO-INOSITOL COTRANSPORTER"/>
    <property type="match status" value="1"/>
</dbReference>
<evidence type="ECO:0000256" key="3">
    <source>
        <dbReference type="ARBA" id="ARBA00022448"/>
    </source>
</evidence>
<dbReference type="GO" id="GO:0005886">
    <property type="term" value="C:plasma membrane"/>
    <property type="evidence" value="ECO:0007669"/>
    <property type="project" value="UniProtKB-SubCell"/>
</dbReference>
<keyword evidence="6 7" id="KW-0472">Membrane</keyword>
<feature type="transmembrane region" description="Helical" evidence="7">
    <location>
        <begin position="408"/>
        <end position="431"/>
    </location>
</feature>
<comment type="similarity">
    <text evidence="2">Belongs to the major facilitator superfamily. Sugar transporter (TC 2.A.1.1) family.</text>
</comment>
<dbReference type="SUPFAM" id="SSF103473">
    <property type="entry name" value="MFS general substrate transporter"/>
    <property type="match status" value="1"/>
</dbReference>
<reference evidence="9 10" key="1">
    <citation type="journal article" date="2010" name="Stand. Genomic Sci.">
        <title>Complete genome sequence of Arcanobacterium haemolyticum type strain (11018).</title>
        <authorList>
            <person name="Yasawong M."/>
            <person name="Teshima H."/>
            <person name="Lapidus A."/>
            <person name="Nolan M."/>
            <person name="Lucas S."/>
            <person name="Glavina Del Rio T."/>
            <person name="Tice H."/>
            <person name="Cheng J."/>
            <person name="Bruce D."/>
            <person name="Detter C."/>
            <person name="Tapia R."/>
            <person name="Han C."/>
            <person name="Goodwin L."/>
            <person name="Pitluck S."/>
            <person name="Liolios K."/>
            <person name="Ivanova N."/>
            <person name="Mavromatis K."/>
            <person name="Mikhailova N."/>
            <person name="Pati A."/>
            <person name="Chen A."/>
            <person name="Palaniappan K."/>
            <person name="Land M."/>
            <person name="Hauser L."/>
            <person name="Chang Y."/>
            <person name="Jeffries C."/>
            <person name="Rohde M."/>
            <person name="Sikorski J."/>
            <person name="Pukall R."/>
            <person name="Goker M."/>
            <person name="Woyke T."/>
            <person name="Bristow J."/>
            <person name="Eisen J."/>
            <person name="Markowitz V."/>
            <person name="Hugenholtz P."/>
            <person name="Kyrpides N."/>
            <person name="Klenk H."/>
        </authorList>
    </citation>
    <scope>NUCLEOTIDE SEQUENCE [LARGE SCALE GENOMIC DNA]</scope>
    <source>
        <strain evidence="10">ATCC 9345 / DSM 20595 / CCUG 17215 / LMG 16163 / NBRC 15585 / NCTC 8452 / 11018</strain>
    </source>
</reference>
<dbReference type="InterPro" id="IPR050814">
    <property type="entry name" value="Myo-inositol_Transporter"/>
</dbReference>
<feature type="transmembrane region" description="Helical" evidence="7">
    <location>
        <begin position="341"/>
        <end position="363"/>
    </location>
</feature>
<dbReference type="PROSITE" id="PS00216">
    <property type="entry name" value="SUGAR_TRANSPORT_1"/>
    <property type="match status" value="1"/>
</dbReference>
<protein>
    <submittedName>
        <fullName evidence="9">Sugar transporter</fullName>
    </submittedName>
</protein>
<evidence type="ECO:0000313" key="10">
    <source>
        <dbReference type="Proteomes" id="UP000000376"/>
    </source>
</evidence>
<evidence type="ECO:0000256" key="6">
    <source>
        <dbReference type="ARBA" id="ARBA00023136"/>
    </source>
</evidence>
<feature type="domain" description="Major facilitator superfamily (MFS) profile" evidence="8">
    <location>
        <begin position="38"/>
        <end position="538"/>
    </location>
</feature>
<evidence type="ECO:0000256" key="1">
    <source>
        <dbReference type="ARBA" id="ARBA00004651"/>
    </source>
</evidence>
<dbReference type="Proteomes" id="UP000000376">
    <property type="component" value="Chromosome"/>
</dbReference>
<name>D7BLK7_ARCHD</name>
<evidence type="ECO:0000256" key="4">
    <source>
        <dbReference type="ARBA" id="ARBA00022692"/>
    </source>
</evidence>
<feature type="transmembrane region" description="Helical" evidence="7">
    <location>
        <begin position="252"/>
        <end position="274"/>
    </location>
</feature>
<keyword evidence="4 7" id="KW-0812">Transmembrane</keyword>
<feature type="transmembrane region" description="Helical" evidence="7">
    <location>
        <begin position="35"/>
        <end position="60"/>
    </location>
</feature>
<dbReference type="PANTHER" id="PTHR48020:SF12">
    <property type="entry name" value="PROTON MYO-INOSITOL COTRANSPORTER"/>
    <property type="match status" value="1"/>
</dbReference>
<dbReference type="AlphaFoldDB" id="D7BLK7"/>
<dbReference type="HOGENOM" id="CLU_001265_30_5_11"/>
<evidence type="ECO:0000256" key="5">
    <source>
        <dbReference type="ARBA" id="ARBA00022989"/>
    </source>
</evidence>
<feature type="transmembrane region" description="Helical" evidence="7">
    <location>
        <begin position="168"/>
        <end position="189"/>
    </location>
</feature>
<dbReference type="InterPro" id="IPR005828">
    <property type="entry name" value="MFS_sugar_transport-like"/>
</dbReference>
<keyword evidence="10" id="KW-1185">Reference proteome</keyword>
<keyword evidence="5 7" id="KW-1133">Transmembrane helix</keyword>
<evidence type="ECO:0000256" key="2">
    <source>
        <dbReference type="ARBA" id="ARBA00010992"/>
    </source>
</evidence>
<dbReference type="PRINTS" id="PR00171">
    <property type="entry name" value="SUGRTRNSPORT"/>
</dbReference>
<sequence length="555" mass="59756">MVHQDMKRVPIEGLSKNDLRQMVEETPASGKHRGVIAIAGVATLGSLLFGYDTGVISGALPYMHMPTGAGGLGLTAAEEGAIGGVLTVGAAFGALFGGRLSDRYGRRHNIILLAILFFIGAIGNTFAPNVWVMYPFRLILGLAVGGASATVPVYLAETAPKRIRGTIVALDQLMIVTGQLLAFAMNAGINAAHGGPQLTVAADPSGKIEAGAYSWDALQKAIEQATNTTDMNVIRDFAMQLSIQEGTGNGAAWRWMIVLCSIPAILLWIGMHFMPESSRWYVLRTEVYAAIGSLKTVREGETNAAVTDELYEMVENRQKAAKQAHAKGLREVWRTPWLRKLLLVGIFLAIVNQTTGVNTVMYYAPKVLGYAGMGTSAAISAQVANGIMSVIGSAIGLILITKFSRRQILIWDVTLVGVALLSIAGIFQFAIAPYMNAGTVPPAWAAYAILGMMAFFMLVVQSSNGTVVWTMLGEMFPASVRGVMNGTAIFCMWMVNALITWTFPTMMNSLGGGLTYTIYGVMNLVIAVILWKIMPETSNKSLEEIEVYMERKYSN</sequence>
<feature type="transmembrane region" description="Helical" evidence="7">
    <location>
        <begin position="383"/>
        <end position="401"/>
    </location>
</feature>
<feature type="transmembrane region" description="Helical" evidence="7">
    <location>
        <begin position="110"/>
        <end position="132"/>
    </location>
</feature>
<keyword evidence="3" id="KW-0813">Transport</keyword>
<dbReference type="InterPro" id="IPR003663">
    <property type="entry name" value="Sugar/inositol_transpt"/>
</dbReference>
<dbReference type="KEGG" id="ahe:Arch_0039"/>
<dbReference type="Pfam" id="PF00083">
    <property type="entry name" value="Sugar_tr"/>
    <property type="match status" value="2"/>
</dbReference>
<dbReference type="InterPro" id="IPR005829">
    <property type="entry name" value="Sugar_transporter_CS"/>
</dbReference>
<comment type="subcellular location">
    <subcellularLocation>
        <location evidence="1">Cell membrane</location>
        <topology evidence="1">Multi-pass membrane protein</topology>
    </subcellularLocation>
</comment>
<dbReference type="GO" id="GO:0022857">
    <property type="term" value="F:transmembrane transporter activity"/>
    <property type="evidence" value="ECO:0007669"/>
    <property type="project" value="InterPro"/>
</dbReference>
<evidence type="ECO:0000259" key="8">
    <source>
        <dbReference type="PROSITE" id="PS50850"/>
    </source>
</evidence>
<evidence type="ECO:0000313" key="9">
    <source>
        <dbReference type="EMBL" id="ADH91806.1"/>
    </source>
</evidence>
<feature type="transmembrane region" description="Helical" evidence="7">
    <location>
        <begin position="138"/>
        <end position="156"/>
    </location>
</feature>
<proteinExistence type="inferred from homology"/>
<keyword evidence="9" id="KW-0762">Sugar transport</keyword>
<dbReference type="InterPro" id="IPR036259">
    <property type="entry name" value="MFS_trans_sf"/>
</dbReference>
<dbReference type="PROSITE" id="PS00217">
    <property type="entry name" value="SUGAR_TRANSPORT_2"/>
    <property type="match status" value="1"/>
</dbReference>
<dbReference type="PROSITE" id="PS50850">
    <property type="entry name" value="MFS"/>
    <property type="match status" value="1"/>
</dbReference>
<gene>
    <name evidence="9" type="ordered locus">Arch_0039</name>
</gene>
<feature type="transmembrane region" description="Helical" evidence="7">
    <location>
        <begin position="443"/>
        <end position="461"/>
    </location>
</feature>
<dbReference type="eggNOG" id="COG2814">
    <property type="taxonomic scope" value="Bacteria"/>
</dbReference>
<organism evidence="9 10">
    <name type="scientific">Arcanobacterium haemolyticum (strain ATCC 9345 / DSM 20595 / CCM 5947 / CCUG 17215 / LMG 16163 / NBRC 15585 / NCTC 8452 / 11018)</name>
    <dbReference type="NCBI Taxonomy" id="644284"/>
    <lineage>
        <taxon>Bacteria</taxon>
        <taxon>Bacillati</taxon>
        <taxon>Actinomycetota</taxon>
        <taxon>Actinomycetes</taxon>
        <taxon>Actinomycetales</taxon>
        <taxon>Actinomycetaceae</taxon>
        <taxon>Arcanobacterium</taxon>
    </lineage>
</organism>
<feature type="transmembrane region" description="Helical" evidence="7">
    <location>
        <begin position="513"/>
        <end position="531"/>
    </location>
</feature>
<accession>D7BLK7</accession>
<dbReference type="InterPro" id="IPR020846">
    <property type="entry name" value="MFS_dom"/>
</dbReference>